<gene>
    <name evidence="2" type="ORF">GCM10010449_85360</name>
</gene>
<keyword evidence="3" id="KW-1185">Reference proteome</keyword>
<protein>
    <recommendedName>
        <fullName evidence="4">RHS repeat-associated core domain-containing protein</fullName>
    </recommendedName>
</protein>
<evidence type="ECO:0000313" key="3">
    <source>
        <dbReference type="Proteomes" id="UP001501637"/>
    </source>
</evidence>
<dbReference type="EMBL" id="BAAAUG010000287">
    <property type="protein sequence ID" value="GAA3156015.1"/>
    <property type="molecule type" value="Genomic_DNA"/>
</dbReference>
<accession>A0ABP6NR27</accession>
<reference evidence="3" key="1">
    <citation type="journal article" date="2019" name="Int. J. Syst. Evol. Microbiol.">
        <title>The Global Catalogue of Microorganisms (GCM) 10K type strain sequencing project: providing services to taxonomists for standard genome sequencing and annotation.</title>
        <authorList>
            <consortium name="The Broad Institute Genomics Platform"/>
            <consortium name="The Broad Institute Genome Sequencing Center for Infectious Disease"/>
            <person name="Wu L."/>
            <person name="Ma J."/>
        </authorList>
    </citation>
    <scope>NUCLEOTIDE SEQUENCE [LARGE SCALE GENOMIC DNA]</scope>
    <source>
        <strain evidence="3">JCM 9092</strain>
    </source>
</reference>
<name>A0ABP6NR27_9ACTN</name>
<evidence type="ECO:0008006" key="4">
    <source>
        <dbReference type="Google" id="ProtNLM"/>
    </source>
</evidence>
<dbReference type="Gene3D" id="2.180.10.10">
    <property type="entry name" value="RHS repeat-associated core"/>
    <property type="match status" value="1"/>
</dbReference>
<comment type="caution">
    <text evidence="2">The sequence shown here is derived from an EMBL/GenBank/DDBJ whole genome shotgun (WGS) entry which is preliminary data.</text>
</comment>
<dbReference type="InterPro" id="IPR022385">
    <property type="entry name" value="Rhs_assc_core"/>
</dbReference>
<dbReference type="RefSeq" id="WP_386542717.1">
    <property type="nucleotide sequence ID" value="NZ_BAAAUG010000287.1"/>
</dbReference>
<feature type="region of interest" description="Disordered" evidence="1">
    <location>
        <begin position="1"/>
        <end position="28"/>
    </location>
</feature>
<dbReference type="NCBIfam" id="TIGR03696">
    <property type="entry name" value="Rhs_assc_core"/>
    <property type="match status" value="1"/>
</dbReference>
<organism evidence="2 3">
    <name type="scientific">Streptomyces rectiviolaceus</name>
    <dbReference type="NCBI Taxonomy" id="332591"/>
    <lineage>
        <taxon>Bacteria</taxon>
        <taxon>Bacillati</taxon>
        <taxon>Actinomycetota</taxon>
        <taxon>Actinomycetes</taxon>
        <taxon>Kitasatosporales</taxon>
        <taxon>Streptomycetaceae</taxon>
        <taxon>Streptomyces</taxon>
    </lineage>
</organism>
<evidence type="ECO:0000313" key="2">
    <source>
        <dbReference type="EMBL" id="GAA3156015.1"/>
    </source>
</evidence>
<proteinExistence type="predicted"/>
<dbReference type="Proteomes" id="UP001501637">
    <property type="component" value="Unassembled WGS sequence"/>
</dbReference>
<evidence type="ECO:0000256" key="1">
    <source>
        <dbReference type="SAM" id="MobiDB-lite"/>
    </source>
</evidence>
<sequence>MRLPNEARFYDPNVGRFTQPDPSGLETNPYLYASGDPTNRIDPSGLFSVGNFLQGVGSGLVAVAAGAAAVTTAPACVTVVGCIPTVAEAGIALGAAGASYEFFKEAF</sequence>